<evidence type="ECO:0000256" key="5">
    <source>
        <dbReference type="ARBA" id="ARBA00022692"/>
    </source>
</evidence>
<dbReference type="FunFam" id="1.10.287.70:FF:000141">
    <property type="entry name" value="Polycystin family receptor for egg jelly"/>
    <property type="match status" value="1"/>
</dbReference>
<dbReference type="Gene3D" id="2.60.60.20">
    <property type="entry name" value="PLAT/LH2 domain"/>
    <property type="match status" value="1"/>
</dbReference>
<reference evidence="25" key="1">
    <citation type="journal article" date="2013" name="Nat. Genet.">
        <title>The draft genomes of soft-shell turtle and green sea turtle yield insights into the development and evolution of the turtle-specific body plan.</title>
        <authorList>
            <person name="Wang Z."/>
            <person name="Pascual-Anaya J."/>
            <person name="Zadissa A."/>
            <person name="Li W."/>
            <person name="Niimura Y."/>
            <person name="Huang Z."/>
            <person name="Li C."/>
            <person name="White S."/>
            <person name="Xiong Z."/>
            <person name="Fang D."/>
            <person name="Wang B."/>
            <person name="Ming Y."/>
            <person name="Chen Y."/>
            <person name="Zheng Y."/>
            <person name="Kuraku S."/>
            <person name="Pignatelli M."/>
            <person name="Herrero J."/>
            <person name="Beal K."/>
            <person name="Nozawa M."/>
            <person name="Li Q."/>
            <person name="Wang J."/>
            <person name="Zhang H."/>
            <person name="Yu L."/>
            <person name="Shigenobu S."/>
            <person name="Wang J."/>
            <person name="Liu J."/>
            <person name="Flicek P."/>
            <person name="Searle S."/>
            <person name="Wang J."/>
            <person name="Kuratani S."/>
            <person name="Yin Y."/>
            <person name="Aken B."/>
            <person name="Zhang G."/>
            <person name="Irie N."/>
        </authorList>
    </citation>
    <scope>NUCLEOTIDE SEQUENCE [LARGE SCALE GENOMIC DNA]</scope>
</reference>
<dbReference type="InterPro" id="IPR051223">
    <property type="entry name" value="Polycystin"/>
</dbReference>
<feature type="transmembrane region" description="Helical" evidence="20">
    <location>
        <begin position="1549"/>
        <end position="1570"/>
    </location>
</feature>
<evidence type="ECO:0000256" key="9">
    <source>
        <dbReference type="ARBA" id="ARBA00023180"/>
    </source>
</evidence>
<keyword evidence="6 21" id="KW-0732">Signal</keyword>
<evidence type="ECO:0000256" key="18">
    <source>
        <dbReference type="PROSITE-ProRule" id="PRU00152"/>
    </source>
</evidence>
<feature type="region of interest" description="Disordered" evidence="19">
    <location>
        <begin position="1823"/>
        <end position="1842"/>
    </location>
</feature>
<keyword evidence="24" id="KW-0675">Receptor</keyword>
<name>M7BJ52_CHEMY</name>
<dbReference type="PANTHER" id="PTHR10877">
    <property type="entry name" value="POLYCYSTIN FAMILY MEMBER"/>
    <property type="match status" value="1"/>
</dbReference>
<keyword evidence="5 20" id="KW-0812">Transmembrane</keyword>
<keyword evidence="11" id="KW-0968">Cytoplasmic vesicle</keyword>
<dbReference type="GO" id="GO:0005509">
    <property type="term" value="F:calcium ion binding"/>
    <property type="evidence" value="ECO:0007669"/>
    <property type="project" value="InterPro"/>
</dbReference>
<feature type="domain" description="PLAT" evidence="22">
    <location>
        <begin position="1595"/>
        <end position="1712"/>
    </location>
</feature>
<feature type="transmembrane region" description="Helical" evidence="20">
    <location>
        <begin position="2008"/>
        <end position="2030"/>
    </location>
</feature>
<dbReference type="GO" id="GO:0005886">
    <property type="term" value="C:plasma membrane"/>
    <property type="evidence" value="ECO:0007669"/>
    <property type="project" value="UniProtKB-SubCell"/>
</dbReference>
<evidence type="ECO:0000256" key="16">
    <source>
        <dbReference type="ARBA" id="ARBA00082925"/>
    </source>
</evidence>
<dbReference type="SMART" id="SM00308">
    <property type="entry name" value="LH2"/>
    <property type="match status" value="1"/>
</dbReference>
<dbReference type="InterPro" id="IPR001024">
    <property type="entry name" value="PLAT/LH2_dom"/>
</dbReference>
<comment type="function">
    <text evidence="12">Testis-specific protein that controls sperm transport and the timing of zona pellucida-evoked exocytosis of the sperm acrosome.</text>
</comment>
<evidence type="ECO:0000256" key="10">
    <source>
        <dbReference type="ARBA" id="ARBA00023242"/>
    </source>
</evidence>
<feature type="signal peptide" evidence="21">
    <location>
        <begin position="1"/>
        <end position="25"/>
    </location>
</feature>
<comment type="caution">
    <text evidence="18">Lacks conserved residue(s) required for the propagation of feature annotation.</text>
</comment>
<dbReference type="STRING" id="8469.M7BJ52"/>
<dbReference type="GO" id="GO:0002080">
    <property type="term" value="C:acrosomal membrane"/>
    <property type="evidence" value="ECO:0007669"/>
    <property type="project" value="UniProtKB-SubCell"/>
</dbReference>
<dbReference type="Pfam" id="PF02010">
    <property type="entry name" value="REJ"/>
    <property type="match status" value="1"/>
</dbReference>
<feature type="transmembrane region" description="Helical" evidence="20">
    <location>
        <begin position="2401"/>
        <end position="2419"/>
    </location>
</feature>
<evidence type="ECO:0000256" key="11">
    <source>
        <dbReference type="ARBA" id="ARBA00023329"/>
    </source>
</evidence>
<proteinExistence type="inferred from homology"/>
<evidence type="ECO:0000256" key="4">
    <source>
        <dbReference type="ARBA" id="ARBA00022475"/>
    </source>
</evidence>
<comment type="subcellular location">
    <subcellularLocation>
        <location evidence="2">Cell membrane</location>
        <topology evidence="2">Multi-pass membrane protein</topology>
    </subcellularLocation>
    <subcellularLocation>
        <location evidence="13">Cytoplasmic vesicle</location>
        <location evidence="13">Secretory vesicle</location>
        <location evidence="13">Acrosome membrane</location>
        <topology evidence="13">Multi-pass membrane protein</topology>
    </subcellularLocation>
    <subcellularLocation>
        <location evidence="1">Nucleus</location>
    </subcellularLocation>
</comment>
<evidence type="ECO:0000256" key="13">
    <source>
        <dbReference type="ARBA" id="ARBA00060440"/>
    </source>
</evidence>
<dbReference type="Pfam" id="PF08016">
    <property type="entry name" value="PKD_channel"/>
    <property type="match status" value="1"/>
</dbReference>
<keyword evidence="7 20" id="KW-1133">Transmembrane helix</keyword>
<sequence length="2654" mass="301405">MPPLLLPSLLLQLLGHCGPPCLAAAAPPSFQLPPLLVTCSDPHGRVYGRQDNEVWASCLWDGPIELRYTRAPGAVPRVQEGETQLPPPPRCRWYRDSAWVQDTSRWSGRAVLGPGLAGGGPAPPWASSHITVQCVSASCAVPTCLHRNLSIQVSGQDVRLFLLWPPEPPILEWQPVQLGWCARLKSSRWHYRFSSRGGSPAALLIPSNQHHKLLPPAAYPRAELHQVCASYYSYRLTVHYTRRGLYIASVSMEQGPRISLSLTLRVEPALLHVLSAHSKLFSLPYQPLSLSWSLQSLGPRTLAYRLLDMQGTEGWSASYNPYALQSNFCADSMSRKASETVLASIYFHVDGEWFGDLAGELSFSNATLGLTVNSETPTYLTLNAQKTKTGTYIFSRNHGLYYTTQANNASAPDDGFNTHYIFFQQQSLSFLLTIEFVRLQWYKFNMHLYLNRKGALFKSLMDRDIEVHIFNSGPSFLRSLIYIVWFIPVQHPMLQCEWTFNLQLFGSRKEYLIQNNTYIYDDHVRNAAHFVRRSVLPFNPALYTGFVAKVNCTRSGLTPAVLKVTVNTYASKVMESLVSCQKKPCFIERLRIQKPDLVFPIIRTKKGLQLILYAKLQVNCTDLVRTEQIWKIYAVQDVMTIPDWTKPLNPPLIWRRQMLILQIPSFSLDYGLYLFNFSVKIIASEGVVEGSDTVFVQIEKSDLVAVIAGGTFRTVGFSDHWTLDGSTSYDPDSLDRLEGLTYSWYCTKHVSDYATMTVSTNGTCHPDQVDLKWIKFSSPTQTVLPETLQGNTMYHFRLVIQKDNRKSYADQTISVRPGSPPVLNVICIENCGKFVIPTDRFTLSGKCLNCRMTSRPVYHWSLFSGSFTEVNFDWASKTSTGKSSAYMSIHALTFMNIADQSYTLLLKITTWGGRSSTYRYSFYVNSPPRIGKCTVNPTRGVAFLTKFIVQCSGFSDTNLPLMYKVIAASDLLKSSRITSLEENTLGTIVYFDYQPKTPPSFLPIGIPSKKYTLTIYVQVYDSLGAFSQVTLHTRVQDPAKSRPPDIMLNELLALTSGSSAPMTSLLQIGDYLNVGYLVYMVASILNDIKTAPTIQVSKVEFRESLLNQSLSIPTANVMEVNQVVACISELTQEVTEVNRASQQLAVRKLKEVSEALKRFRDKNLGSEQTELLSTGILTGLSNVLKASLLDLRNVNVHAVKQTFSVMETLSEVVLQGKVPGENETVMEAKSWNIKLKKDEKWDVTNTFSTKKDCRNCFYPTLKQGDHSELPIDAVISTVFYEFEENPFPWLAYRSDIVTTVTGFKMTGTKVNGDIIGIMPAVAEVIIARKDKEYAAFKLTIGPDKTLPKTTGGFSFEVDRNSKDVFIQILTKLKVSFKVFIYLGVNVTHTSPIASFFASHSEPAVASGNKSNNIDCAIKAPYVICLPQSLLRATAPVSGTDKWNISIILQSQSIVRSRNNRLVSISLFNAACLDLDGVQSQWKEGTCVLGPLTSWQQVHCICKAKQHTKRTASRTSSSKFNIKFLASKVFVIPNPVDLEKSLLAKIHKNAVTLLTVLFIFLVYFLLALWAMRKDRTDKVSRDKVIVLPDNDPFDKVCYLVTLYTGSRLGAGTTADVFLQLISQNGTSDVHHLRNPTYPSFIRGGTDTFLLTTKNDLGDIYSLRVWHNNGGSSPDWFLSRVKVENMYTKEFWLFICRKWLALDKDDRLLERTFVVTHPRVPLAKMDYFFINIANELMDSHIWLSVFAQVVTGSFNRLQRLSCCLAVLLCTLLINIMFFNADKNKEVVSIHLRYLISIIIGIESALVTIPVQMIITALFKYSQKEPSPRDAAPNHPKESSPFMSGNLRNWKERLQKWYLAEASTQPVSSNSRENSSNAHDSYSLQYFGKKRKQRTPKMWSNCTISEGAANAIAAEEENAADTSTAKVTAQQTQPPNSNFSNNYAEEKDASIQKERKPLNIPLMLFRKRPQITFCWWCVYVSWILVIAVAGVSSFFIVLYGLSYGYKTSLEWLLASIASFFESVLLLQTLKIIVFSALSTVYPKYCENIPWTTRDNFLEIRLDEVTMDADEMRERHYEIIRLRGTKQYQPLEEDEITIMRKREKIKSKAFIFLKDIVSHFVFLTLVLNIAYSTENTNSFYYNQVIHKRFSLKLSNVDKLEHIYLWVKSVFLPLIHNNHQPTFLSDSWSKILGLPRMRQVRAKSTEKKCFYPHSFVNKFVISKSHCLHKYGSDPEERGDYVGSWTKGANRSITSDTSSYVGFTYQSNRNHWVYYSYGELYTYGPGGYTFYFFPAEQRPNSTKRLDVLQNSNWLDEETWAVIIELTTFNPDVHLFCSIAVIFEVSHFGLINTSLSVHSFTLPIFQQQSRTQIFVFVTVLAFLLIYIMDEIHIIRQERTKYIKNVSNLINFGLKSVFFFFVFLQVIKFKIGADIVKFYLLNPNDFIPFHTVSHVDQTLRITMGFLAFLIVLKTLRYSRFFYDVRLAQRSILAALPGICSMALVVAVYFFVYMAFGYLVFGQHEWNYNNMIHSAQTVFSYCVSAFKDTAFTSNRLLGGLFLASFMLVMICVLINLFQAVIMSAYEDMKQPVYEEPSDEAEVITFLVHKIRRVWYFITCRTPSASDPDLLNSVLYGQAERYSHRHLGLKTKKINGKKMVYLVI</sequence>
<dbReference type="GO" id="GO:0005262">
    <property type="term" value="F:calcium channel activity"/>
    <property type="evidence" value="ECO:0007669"/>
    <property type="project" value="TreeGrafter"/>
</dbReference>
<dbReference type="GO" id="GO:0050982">
    <property type="term" value="P:detection of mechanical stimulus"/>
    <property type="evidence" value="ECO:0007669"/>
    <property type="project" value="TreeGrafter"/>
</dbReference>
<dbReference type="InterPro" id="IPR046791">
    <property type="entry name" value="Polycystin_dom"/>
</dbReference>
<dbReference type="CDD" id="cd01752">
    <property type="entry name" value="PLAT_polycystin"/>
    <property type="match status" value="1"/>
</dbReference>
<feature type="transmembrane region" description="Helical" evidence="20">
    <location>
        <begin position="2485"/>
        <end position="2512"/>
    </location>
</feature>
<evidence type="ECO:0000256" key="2">
    <source>
        <dbReference type="ARBA" id="ARBA00004651"/>
    </source>
</evidence>
<feature type="disulfide bond" evidence="17">
    <location>
        <begin position="2204"/>
        <end position="2221"/>
    </location>
</feature>
<feature type="transmembrane region" description="Helical" evidence="20">
    <location>
        <begin position="1758"/>
        <end position="1777"/>
    </location>
</feature>
<dbReference type="Gene3D" id="1.10.287.70">
    <property type="match status" value="1"/>
</dbReference>
<feature type="region of interest" description="Disordered" evidence="19">
    <location>
        <begin position="1919"/>
        <end position="1939"/>
    </location>
</feature>
<keyword evidence="8 20" id="KW-0472">Membrane</keyword>
<keyword evidence="10" id="KW-0539">Nucleus</keyword>
<evidence type="ECO:0000256" key="3">
    <source>
        <dbReference type="ARBA" id="ARBA00007200"/>
    </source>
</evidence>
<evidence type="ECO:0000256" key="14">
    <source>
        <dbReference type="ARBA" id="ARBA00068425"/>
    </source>
</evidence>
<dbReference type="EMBL" id="KB522916">
    <property type="protein sequence ID" value="EMP37219.1"/>
    <property type="molecule type" value="Genomic_DNA"/>
</dbReference>
<dbReference type="InterPro" id="IPR013122">
    <property type="entry name" value="PKD1_2_channel"/>
</dbReference>
<feature type="transmembrane region" description="Helical" evidence="20">
    <location>
        <begin position="1970"/>
        <end position="1996"/>
    </location>
</feature>
<evidence type="ECO:0000256" key="12">
    <source>
        <dbReference type="ARBA" id="ARBA00057509"/>
    </source>
</evidence>
<evidence type="ECO:0000313" key="24">
    <source>
        <dbReference type="EMBL" id="EMP37219.1"/>
    </source>
</evidence>
<evidence type="ECO:0000256" key="20">
    <source>
        <dbReference type="SAM" id="Phobius"/>
    </source>
</evidence>
<keyword evidence="4" id="KW-1003">Cell membrane</keyword>
<evidence type="ECO:0000256" key="7">
    <source>
        <dbReference type="ARBA" id="ARBA00022989"/>
    </source>
</evidence>
<dbReference type="InterPro" id="IPR036392">
    <property type="entry name" value="PLAT/LH2_dom_sf"/>
</dbReference>
<dbReference type="InterPro" id="IPR014010">
    <property type="entry name" value="REJ_dom"/>
</dbReference>
<dbReference type="InterPro" id="IPR002859">
    <property type="entry name" value="PKD/REJ-like"/>
</dbReference>
<dbReference type="Proteomes" id="UP000031443">
    <property type="component" value="Unassembled WGS sequence"/>
</dbReference>
<evidence type="ECO:0000256" key="17">
    <source>
        <dbReference type="PIRSR" id="PIRSR603915-2"/>
    </source>
</evidence>
<dbReference type="eggNOG" id="KOG3599">
    <property type="taxonomic scope" value="Eukaryota"/>
</dbReference>
<feature type="domain" description="REJ" evidence="23">
    <location>
        <begin position="585"/>
        <end position="1285"/>
    </location>
</feature>
<evidence type="ECO:0000256" key="19">
    <source>
        <dbReference type="SAM" id="MobiDB-lite"/>
    </source>
</evidence>
<evidence type="ECO:0000259" key="23">
    <source>
        <dbReference type="PROSITE" id="PS51111"/>
    </source>
</evidence>
<evidence type="ECO:0000256" key="15">
    <source>
        <dbReference type="ARBA" id="ARBA00077182"/>
    </source>
</evidence>
<protein>
    <recommendedName>
        <fullName evidence="14">Polycystin family receptor for egg jelly</fullName>
    </recommendedName>
    <alternativeName>
        <fullName evidence="15">PKD and REJ homolog</fullName>
    </alternativeName>
    <alternativeName>
        <fullName evidence="16">Polycystic kidney disease and receptor for egg jelly-related protein</fullName>
    </alternativeName>
</protein>
<keyword evidence="9" id="KW-0325">Glycoprotein</keyword>
<feature type="transmembrane region" description="Helical" evidence="20">
    <location>
        <begin position="2364"/>
        <end position="2381"/>
    </location>
</feature>
<feature type="transmembrane region" description="Helical" evidence="20">
    <location>
        <begin position="1789"/>
        <end position="1816"/>
    </location>
</feature>
<evidence type="ECO:0000256" key="21">
    <source>
        <dbReference type="SAM" id="SignalP"/>
    </source>
</evidence>
<evidence type="ECO:0000259" key="22">
    <source>
        <dbReference type="PROSITE" id="PS50095"/>
    </source>
</evidence>
<dbReference type="PROSITE" id="PS51111">
    <property type="entry name" value="REJ"/>
    <property type="match status" value="1"/>
</dbReference>
<dbReference type="PANTHER" id="PTHR10877:SF185">
    <property type="entry name" value="POLYCYSTIN FAMILY RECEPTOR FOR EGG JELLY"/>
    <property type="match status" value="1"/>
</dbReference>
<gene>
    <name evidence="24" type="ORF">UY3_05590</name>
</gene>
<dbReference type="Pfam" id="PF20519">
    <property type="entry name" value="Polycystin_dom"/>
    <property type="match status" value="1"/>
</dbReference>
<dbReference type="PRINTS" id="PR01433">
    <property type="entry name" value="POLYCYSTIN2"/>
</dbReference>
<dbReference type="PROSITE" id="PS50095">
    <property type="entry name" value="PLAT"/>
    <property type="match status" value="1"/>
</dbReference>
<keyword evidence="25" id="KW-1185">Reference proteome</keyword>
<feature type="transmembrane region" description="Helical" evidence="20">
    <location>
        <begin position="2105"/>
        <end position="2127"/>
    </location>
</feature>
<evidence type="ECO:0000313" key="25">
    <source>
        <dbReference type="Proteomes" id="UP000031443"/>
    </source>
</evidence>
<comment type="similarity">
    <text evidence="3">Belongs to the polycystin family.</text>
</comment>
<evidence type="ECO:0000256" key="8">
    <source>
        <dbReference type="ARBA" id="ARBA00023136"/>
    </source>
</evidence>
<accession>M7BJ52</accession>
<dbReference type="InterPro" id="IPR003915">
    <property type="entry name" value="PKD_2"/>
</dbReference>
<evidence type="ECO:0000256" key="6">
    <source>
        <dbReference type="ARBA" id="ARBA00022729"/>
    </source>
</evidence>
<organism evidence="24 25">
    <name type="scientific">Chelonia mydas</name>
    <name type="common">Green sea-turtle</name>
    <name type="synonym">Chelonia agassizi</name>
    <dbReference type="NCBI Taxonomy" id="8469"/>
    <lineage>
        <taxon>Eukaryota</taxon>
        <taxon>Metazoa</taxon>
        <taxon>Chordata</taxon>
        <taxon>Craniata</taxon>
        <taxon>Vertebrata</taxon>
        <taxon>Euteleostomi</taxon>
        <taxon>Archelosauria</taxon>
        <taxon>Testudinata</taxon>
        <taxon>Testudines</taxon>
        <taxon>Cryptodira</taxon>
        <taxon>Durocryptodira</taxon>
        <taxon>Americhelydia</taxon>
        <taxon>Chelonioidea</taxon>
        <taxon>Cheloniidae</taxon>
        <taxon>Chelonia</taxon>
    </lineage>
</organism>
<dbReference type="Pfam" id="PF01477">
    <property type="entry name" value="PLAT"/>
    <property type="match status" value="1"/>
</dbReference>
<dbReference type="InterPro" id="IPR042060">
    <property type="entry name" value="PLAT_polycystin1"/>
</dbReference>
<evidence type="ECO:0000256" key="1">
    <source>
        <dbReference type="ARBA" id="ARBA00004123"/>
    </source>
</evidence>
<dbReference type="FunFam" id="2.60.60.20:FF:000016">
    <property type="entry name" value="Polycystin family receptor for egg jelly"/>
    <property type="match status" value="1"/>
</dbReference>
<dbReference type="GO" id="GO:0005634">
    <property type="term" value="C:nucleus"/>
    <property type="evidence" value="ECO:0007669"/>
    <property type="project" value="UniProtKB-SubCell"/>
</dbReference>
<feature type="chain" id="PRO_5004080038" description="Polycystin family receptor for egg jelly" evidence="21">
    <location>
        <begin position="26"/>
        <end position="2654"/>
    </location>
</feature>
<feature type="transmembrane region" description="Helical" evidence="20">
    <location>
        <begin position="2439"/>
        <end position="2464"/>
    </location>
</feature>
<feature type="transmembrane region" description="Helical" evidence="20">
    <location>
        <begin position="2547"/>
        <end position="2572"/>
    </location>
</feature>
<dbReference type="SUPFAM" id="SSF49723">
    <property type="entry name" value="Lipase/lipooxygenase domain (PLAT/LH2 domain)"/>
    <property type="match status" value="1"/>
</dbReference>